<feature type="compositionally biased region" description="Polar residues" evidence="1">
    <location>
        <begin position="20"/>
        <end position="33"/>
    </location>
</feature>
<organism evidence="2 3">
    <name type="scientific">Protopolystoma xenopodis</name>
    <dbReference type="NCBI Taxonomy" id="117903"/>
    <lineage>
        <taxon>Eukaryota</taxon>
        <taxon>Metazoa</taxon>
        <taxon>Spiralia</taxon>
        <taxon>Lophotrochozoa</taxon>
        <taxon>Platyhelminthes</taxon>
        <taxon>Monogenea</taxon>
        <taxon>Polyopisthocotylea</taxon>
        <taxon>Polystomatidea</taxon>
        <taxon>Polystomatidae</taxon>
        <taxon>Protopolystoma</taxon>
    </lineage>
</organism>
<dbReference type="EMBL" id="CAAALY010021096">
    <property type="protein sequence ID" value="VEL14421.1"/>
    <property type="molecule type" value="Genomic_DNA"/>
</dbReference>
<dbReference type="Proteomes" id="UP000784294">
    <property type="component" value="Unassembled WGS sequence"/>
</dbReference>
<accession>A0A3S5A890</accession>
<evidence type="ECO:0000313" key="2">
    <source>
        <dbReference type="EMBL" id="VEL14421.1"/>
    </source>
</evidence>
<proteinExistence type="predicted"/>
<name>A0A3S5A890_9PLAT</name>
<evidence type="ECO:0000256" key="1">
    <source>
        <dbReference type="SAM" id="MobiDB-lite"/>
    </source>
</evidence>
<protein>
    <submittedName>
        <fullName evidence="2">Uncharacterized protein</fullName>
    </submittedName>
</protein>
<gene>
    <name evidence="2" type="ORF">PXEA_LOCUS7861</name>
</gene>
<feature type="compositionally biased region" description="Basic and acidic residues" evidence="1">
    <location>
        <begin position="182"/>
        <end position="202"/>
    </location>
</feature>
<keyword evidence="3" id="KW-1185">Reference proteome</keyword>
<feature type="non-terminal residue" evidence="2">
    <location>
        <position position="1"/>
    </location>
</feature>
<feature type="region of interest" description="Disordered" evidence="1">
    <location>
        <begin position="1"/>
        <end position="67"/>
    </location>
</feature>
<sequence>QPSCGSRCGAFSNGKRGIPVSNNSTIRQSTKQVTGKYDSQIAKQPDSRTTTRQPDNRTTGIPMGLMSSDNRSEVFVDKQTTPVGRRVGEVVVVGGGGGVDSKLAHLTIRRREGGAGQSRCLGVRAEAVGPGPRLNRRLSCRRGRRRHLSDLSDRAGGPTDPAGPRGTRVFGGRAGPGLSTTRRHETRQEGIDTTAFERDVRPPELASECSRGSSRPDWRSPRLVARRPVRHGLPVHFGRWRREAAGPSRPDAPQLPPATPGSVRNARGVRGVRVD</sequence>
<evidence type="ECO:0000313" key="3">
    <source>
        <dbReference type="Proteomes" id="UP000784294"/>
    </source>
</evidence>
<feature type="compositionally biased region" description="Low complexity" evidence="1">
    <location>
        <begin position="261"/>
        <end position="275"/>
    </location>
</feature>
<feature type="compositionally biased region" description="Polar residues" evidence="1">
    <location>
        <begin position="47"/>
        <end position="59"/>
    </location>
</feature>
<reference evidence="2" key="1">
    <citation type="submission" date="2018-11" db="EMBL/GenBank/DDBJ databases">
        <authorList>
            <consortium name="Pathogen Informatics"/>
        </authorList>
    </citation>
    <scope>NUCLEOTIDE SEQUENCE</scope>
</reference>
<feature type="region of interest" description="Disordered" evidence="1">
    <location>
        <begin position="240"/>
        <end position="275"/>
    </location>
</feature>
<dbReference type="AlphaFoldDB" id="A0A3S5A890"/>
<feature type="region of interest" description="Disordered" evidence="1">
    <location>
        <begin position="141"/>
        <end position="221"/>
    </location>
</feature>
<comment type="caution">
    <text evidence="2">The sequence shown here is derived from an EMBL/GenBank/DDBJ whole genome shotgun (WGS) entry which is preliminary data.</text>
</comment>